<sequence>MGILNSKEDLTREQALELLEDFAKRWIAHDGLWFQAIEQVRGLDEAVERDIEAWRKFTVIEAKRIMSFLDLPKNGGLDALERALKFRLYAFLNVQECSRPDERTLIFKMLDCRVQSARKRKSLPDHPCKPVGEIEYSLFASTIDSRIKTSCIACPPDPHPEEFYCGWEFTLDQD</sequence>
<dbReference type="STRING" id="1888891.DSOL_4745"/>
<dbReference type="Pfam" id="PF19620">
    <property type="entry name" value="DUF6125"/>
    <property type="match status" value="1"/>
</dbReference>
<evidence type="ECO:0000313" key="1">
    <source>
        <dbReference type="EMBL" id="OLN26992.1"/>
    </source>
</evidence>
<dbReference type="AlphaFoldDB" id="A0A1Q8QI77"/>
<reference evidence="1 2" key="1">
    <citation type="submission" date="2016-09" db="EMBL/GenBank/DDBJ databases">
        <title>Complete genome of Desulfosporosinus sp. OL.</title>
        <authorList>
            <person name="Mardanov A."/>
            <person name="Beletsky A."/>
            <person name="Panova A."/>
            <person name="Karnachuk O."/>
            <person name="Ravin N."/>
        </authorList>
    </citation>
    <scope>NUCLEOTIDE SEQUENCE [LARGE SCALE GENOMIC DNA]</scope>
    <source>
        <strain evidence="1 2">OL</strain>
    </source>
</reference>
<gene>
    <name evidence="1" type="ORF">DSOL_4745</name>
</gene>
<dbReference type="Proteomes" id="UP000186102">
    <property type="component" value="Unassembled WGS sequence"/>
</dbReference>
<evidence type="ECO:0008006" key="3">
    <source>
        <dbReference type="Google" id="ProtNLM"/>
    </source>
</evidence>
<name>A0A1Q8QI77_9FIRM</name>
<comment type="caution">
    <text evidence="1">The sequence shown here is derived from an EMBL/GenBank/DDBJ whole genome shotgun (WGS) entry which is preliminary data.</text>
</comment>
<dbReference type="RefSeq" id="WP_170871595.1">
    <property type="nucleotide sequence ID" value="NZ_MLBF01000065.1"/>
</dbReference>
<dbReference type="EMBL" id="MLBF01000065">
    <property type="protein sequence ID" value="OLN26992.1"/>
    <property type="molecule type" value="Genomic_DNA"/>
</dbReference>
<accession>A0A1Q8QI77</accession>
<keyword evidence="2" id="KW-1185">Reference proteome</keyword>
<proteinExistence type="predicted"/>
<evidence type="ECO:0000313" key="2">
    <source>
        <dbReference type="Proteomes" id="UP000186102"/>
    </source>
</evidence>
<organism evidence="1 2">
    <name type="scientific">Desulfosporosinus metallidurans</name>
    <dbReference type="NCBI Taxonomy" id="1888891"/>
    <lineage>
        <taxon>Bacteria</taxon>
        <taxon>Bacillati</taxon>
        <taxon>Bacillota</taxon>
        <taxon>Clostridia</taxon>
        <taxon>Eubacteriales</taxon>
        <taxon>Desulfitobacteriaceae</taxon>
        <taxon>Desulfosporosinus</taxon>
    </lineage>
</organism>
<protein>
    <recommendedName>
        <fullName evidence="3">Cytosolic protein</fullName>
    </recommendedName>
</protein>